<feature type="compositionally biased region" description="Basic and acidic residues" evidence="3">
    <location>
        <begin position="836"/>
        <end position="854"/>
    </location>
</feature>
<feature type="compositionally biased region" description="Basic and acidic residues" evidence="3">
    <location>
        <begin position="341"/>
        <end position="369"/>
    </location>
</feature>
<feature type="region of interest" description="Disordered" evidence="3">
    <location>
        <begin position="605"/>
        <end position="637"/>
    </location>
</feature>
<keyword evidence="1" id="KW-0863">Zinc-finger</keyword>
<feature type="binding site" evidence="2">
    <location>
        <position position="9"/>
    </location>
    <ligand>
        <name>Zn(2+)</name>
        <dbReference type="ChEBI" id="CHEBI:29105"/>
    </ligand>
</feature>
<evidence type="ECO:0000259" key="5">
    <source>
        <dbReference type="PROSITE" id="PS51915"/>
    </source>
</evidence>
<evidence type="ECO:0000256" key="2">
    <source>
        <dbReference type="PROSITE-ProRule" id="PRU01263"/>
    </source>
</evidence>
<protein>
    <submittedName>
        <fullName evidence="7">Myb-like protein X</fullName>
    </submittedName>
</protein>
<sequence length="1077" mass="124045">MSSQYCFLCASDEGVFLDVTADNKQMYYDQLEICSLIKVLKADQLPTKICHKCAYELNQCSSFIEKYKRTTKQKINVRRQCCSLCREPAKNEFIFDISKEKNLQYNPFHKIQELLNTKNSENVYGDYKFICLSCRYVIDVLIDLKNICEETTIKLEDTADKKINYLTFPKIKTTIVNRKTTSTEPNRINLNAFLESESDSDRMTRTRSQNNKLNEQTKSQVCSKCHNSIKTDDDIFKIHKTGEIVCKCCWKNMDICKSKPEKEVSNDKQIKLCTVFLKDVLKDSKIKKEKLYRIDEDDEGNKTYVVMATNLTNENKSNKPVSDIRNNIEKQSQKRSIKSVRTADKDSSNEDVPNKKHKPDAKEICDTDSKQSSLVAQQTKQVTQKGGKHNINQSSDSDSSIPKIEKNSGRRLTRHKRATGSSLSDADIDNKYNRKRLKTILSGIRIRGNRNVDLSDESSSNEDVVLKRKRLSFTSTSSVTIEICDDDNDQENFEKNIRKTNRKNTKKLAKLPTVTNSQELQSPKSDDKDDIFKTQTYVCDECGASYENKFIGLTHKLTHYKQPQLKLQKLSNETWMKETSGPSEALDDQVEDLSETIKITVEDDEEELMESEKNFNTSNHADINSNAGSNINSPKKEVVEDAVDVKLVMKESDDDQTHKTEKETEDLQEDEVAETNIISPSQNETKTKEDTDKESEKENEDNYNNNDETDKNIHESIKCVKSEEIMEISHSDSEDKQENNKEKYKQMEEDKQENEKDKQENEKDKQENEKDKQENEKDKQENEEDKRKNEKGKQENEENKRENYKGKQENEEDKCKVEEKQTKIVEEVEKVEVVEEVKVVKERGGEEDAKRDLDIKDDEEGKQEKERKEAMCNGQAIQTINKESLKKFSEDCVEDTMEANDIDVSKKVEQSDIKHKETNNGMDVANDEGDLTILAKQRSPKSIQKIISCNENRMQIKVDDFDSKKSEVLERTVLLEEDTTDKENFNRNDLEIVNVDSPQRKDSISDSANAAAEVLREVLDLASAEVVKRQEVIGINIDTDSIETETLENISHEIQNVVDMPSLKSDDSKTENETHVE</sequence>
<feature type="compositionally biased region" description="Basic and acidic residues" evidence="3">
    <location>
        <begin position="708"/>
        <end position="822"/>
    </location>
</feature>
<feature type="binding site" evidence="2">
    <location>
        <position position="53"/>
    </location>
    <ligand>
        <name>Zn(2+)</name>
        <dbReference type="ChEBI" id="CHEBI:29105"/>
    </ligand>
</feature>
<reference evidence="7" key="1">
    <citation type="submission" date="2025-08" db="UniProtKB">
        <authorList>
            <consortium name="RefSeq"/>
        </authorList>
    </citation>
    <scope>IDENTIFICATION</scope>
    <source>
        <tissue evidence="7">Muscle</tissue>
    </source>
</reference>
<feature type="region of interest" description="Disordered" evidence="3">
    <location>
        <begin position="314"/>
        <end position="427"/>
    </location>
</feature>
<dbReference type="AlphaFoldDB" id="A0A6P8MAB9"/>
<dbReference type="RefSeq" id="XP_033305058.1">
    <property type="nucleotide sequence ID" value="XM_033449167.1"/>
</dbReference>
<feature type="compositionally biased region" description="Basic residues" evidence="3">
    <location>
        <begin position="409"/>
        <end position="418"/>
    </location>
</feature>
<organism evidence="6 7">
    <name type="scientific">Bombus bifarius</name>
    <dbReference type="NCBI Taxonomy" id="103933"/>
    <lineage>
        <taxon>Eukaryota</taxon>
        <taxon>Metazoa</taxon>
        <taxon>Ecdysozoa</taxon>
        <taxon>Arthropoda</taxon>
        <taxon>Hexapoda</taxon>
        <taxon>Insecta</taxon>
        <taxon>Pterygota</taxon>
        <taxon>Neoptera</taxon>
        <taxon>Endopterygota</taxon>
        <taxon>Hymenoptera</taxon>
        <taxon>Apocrita</taxon>
        <taxon>Aculeata</taxon>
        <taxon>Apoidea</taxon>
        <taxon>Anthophila</taxon>
        <taxon>Apidae</taxon>
        <taxon>Bombus</taxon>
        <taxon>Pyrobombus</taxon>
    </lineage>
</organism>
<feature type="compositionally biased region" description="Polar residues" evidence="3">
    <location>
        <begin position="614"/>
        <end position="633"/>
    </location>
</feature>
<proteinExistence type="predicted"/>
<feature type="domain" description="C2H2-type" evidence="4">
    <location>
        <begin position="537"/>
        <end position="564"/>
    </location>
</feature>
<dbReference type="SMART" id="SM00868">
    <property type="entry name" value="zf-AD"/>
    <property type="match status" value="2"/>
</dbReference>
<dbReference type="GO" id="GO:0005634">
    <property type="term" value="C:nucleus"/>
    <property type="evidence" value="ECO:0007669"/>
    <property type="project" value="InterPro"/>
</dbReference>
<dbReference type="PROSITE" id="PS50157">
    <property type="entry name" value="ZINC_FINGER_C2H2_2"/>
    <property type="match status" value="1"/>
</dbReference>
<evidence type="ECO:0000313" key="7">
    <source>
        <dbReference type="RefSeq" id="XP_033305058.1"/>
    </source>
</evidence>
<dbReference type="InterPro" id="IPR012934">
    <property type="entry name" value="Znf_AD"/>
</dbReference>
<keyword evidence="2" id="KW-0862">Zinc</keyword>
<feature type="domain" description="ZAD" evidence="5">
    <location>
        <begin position="4"/>
        <end position="77"/>
    </location>
</feature>
<dbReference type="GeneID" id="117208205"/>
<gene>
    <name evidence="7" type="primary">LOC117208205</name>
</gene>
<feature type="compositionally biased region" description="Acidic residues" evidence="3">
    <location>
        <begin position="663"/>
        <end position="673"/>
    </location>
</feature>
<keyword evidence="2" id="KW-0479">Metal-binding</keyword>
<dbReference type="PROSITE" id="PS00028">
    <property type="entry name" value="ZINC_FINGER_C2H2_1"/>
    <property type="match status" value="1"/>
</dbReference>
<keyword evidence="6" id="KW-1185">Reference proteome</keyword>
<dbReference type="InterPro" id="IPR013087">
    <property type="entry name" value="Znf_C2H2_type"/>
</dbReference>
<name>A0A6P8MAB9_9HYME</name>
<feature type="region of interest" description="Disordered" evidence="3">
    <location>
        <begin position="649"/>
        <end position="822"/>
    </location>
</feature>
<feature type="region of interest" description="Disordered" evidence="3">
    <location>
        <begin position="903"/>
        <end position="925"/>
    </location>
</feature>
<dbReference type="KEGG" id="bbif:117208205"/>
<feature type="compositionally biased region" description="Basic and acidic residues" evidence="3">
    <location>
        <begin position="649"/>
        <end position="662"/>
    </location>
</feature>
<evidence type="ECO:0000259" key="4">
    <source>
        <dbReference type="PROSITE" id="PS50157"/>
    </source>
</evidence>
<dbReference type="PROSITE" id="PS51915">
    <property type="entry name" value="ZAD"/>
    <property type="match status" value="1"/>
</dbReference>
<feature type="compositionally biased region" description="Basic and acidic residues" evidence="3">
    <location>
        <begin position="903"/>
        <end position="918"/>
    </location>
</feature>
<dbReference type="GO" id="GO:0008270">
    <property type="term" value="F:zinc ion binding"/>
    <property type="evidence" value="ECO:0007669"/>
    <property type="project" value="UniProtKB-UniRule"/>
</dbReference>
<evidence type="ECO:0000313" key="6">
    <source>
        <dbReference type="Proteomes" id="UP000515164"/>
    </source>
</evidence>
<feature type="binding site" evidence="2">
    <location>
        <position position="6"/>
    </location>
    <ligand>
        <name>Zn(2+)</name>
        <dbReference type="ChEBI" id="CHEBI:29105"/>
    </ligand>
</feature>
<feature type="binding site" evidence="2">
    <location>
        <position position="50"/>
    </location>
    <ligand>
        <name>Zn(2+)</name>
        <dbReference type="ChEBI" id="CHEBI:29105"/>
    </ligand>
</feature>
<feature type="compositionally biased region" description="Basic and acidic residues" evidence="3">
    <location>
        <begin position="685"/>
        <end position="696"/>
    </location>
</feature>
<dbReference type="Proteomes" id="UP000515164">
    <property type="component" value="Unplaced"/>
</dbReference>
<dbReference type="SUPFAM" id="SSF57716">
    <property type="entry name" value="Glucocorticoid receptor-like (DNA-binding domain)"/>
    <property type="match status" value="1"/>
</dbReference>
<evidence type="ECO:0000256" key="3">
    <source>
        <dbReference type="SAM" id="MobiDB-lite"/>
    </source>
</evidence>
<evidence type="ECO:0000256" key="1">
    <source>
        <dbReference type="PROSITE-ProRule" id="PRU00042"/>
    </source>
</evidence>
<accession>A0A6P8MAB9</accession>
<feature type="region of interest" description="Disordered" evidence="3">
    <location>
        <begin position="836"/>
        <end position="870"/>
    </location>
</feature>